<evidence type="ECO:0000259" key="4">
    <source>
        <dbReference type="PROSITE" id="PS51462"/>
    </source>
</evidence>
<proteinExistence type="inferred from homology"/>
<comment type="caution">
    <text evidence="5">The sequence shown here is derived from an EMBL/GenBank/DDBJ whole genome shotgun (WGS) entry which is preliminary data.</text>
</comment>
<protein>
    <recommendedName>
        <fullName evidence="3">RNA pyrophosphohydrolase</fullName>
        <ecNumber evidence="3">3.6.1.-</ecNumber>
    </recommendedName>
    <alternativeName>
        <fullName evidence="3">(Di)nucleoside polyphosphate hydrolase</fullName>
    </alternativeName>
</protein>
<evidence type="ECO:0000313" key="6">
    <source>
        <dbReference type="Proteomes" id="UP000295391"/>
    </source>
</evidence>
<feature type="domain" description="Nudix hydrolase" evidence="4">
    <location>
        <begin position="11"/>
        <end position="162"/>
    </location>
</feature>
<dbReference type="GO" id="GO:0008893">
    <property type="term" value="F:guanosine-3',5'-bis(diphosphate) 3'-diphosphatase activity"/>
    <property type="evidence" value="ECO:0007669"/>
    <property type="project" value="TreeGrafter"/>
</dbReference>
<dbReference type="PROSITE" id="PS51462">
    <property type="entry name" value="NUDIX"/>
    <property type="match status" value="1"/>
</dbReference>
<keyword evidence="6" id="KW-1185">Reference proteome</keyword>
<dbReference type="PANTHER" id="PTHR11839">
    <property type="entry name" value="UDP/ADP-SUGAR PYROPHOSPHATASE"/>
    <property type="match status" value="1"/>
</dbReference>
<sequence>MPKAIDRERMPYRFCVGICLINDAGQVFAGRRKPKAGVPQAFEWQFPQGGIDKGEDALAAAKRELFEETNISSIDLIYEVPKWLSYDLPEELLGKALKGKYRGQQQRWYVFKFTGDESEINVTQPANGEHPAEFSEWAWRDIEDMPDLIVPFKKALYEELVALVQPQIEAEQQK</sequence>
<dbReference type="NCBIfam" id="NF001938">
    <property type="entry name" value="PRK00714.1-5"/>
    <property type="match status" value="1"/>
</dbReference>
<evidence type="ECO:0000256" key="2">
    <source>
        <dbReference type="ARBA" id="ARBA00022801"/>
    </source>
</evidence>
<comment type="cofactor">
    <cofactor evidence="1">
        <name>Mg(2+)</name>
        <dbReference type="ChEBI" id="CHEBI:18420"/>
    </cofactor>
</comment>
<comment type="similarity">
    <text evidence="3">Belongs to the Nudix hydrolase family. RppH subfamily.</text>
</comment>
<dbReference type="GO" id="GO:0006753">
    <property type="term" value="P:nucleoside phosphate metabolic process"/>
    <property type="evidence" value="ECO:0007669"/>
    <property type="project" value="TreeGrafter"/>
</dbReference>
<feature type="short sequence motif" description="Nudix box" evidence="3">
    <location>
        <begin position="49"/>
        <end position="70"/>
    </location>
</feature>
<dbReference type="InterPro" id="IPR022927">
    <property type="entry name" value="RppH"/>
</dbReference>
<accession>A0A4R6VPP0</accession>
<dbReference type="OrthoDB" id="9816040at2"/>
<gene>
    <name evidence="3" type="primary">rppH</name>
    <name evidence="3" type="synonym">nudH</name>
    <name evidence="5" type="ORF">ATL17_2257</name>
</gene>
<dbReference type="Pfam" id="PF00293">
    <property type="entry name" value="NUDIX"/>
    <property type="match status" value="1"/>
</dbReference>
<dbReference type="HAMAP" id="MF_00298">
    <property type="entry name" value="Nudix_RppH"/>
    <property type="match status" value="1"/>
</dbReference>
<dbReference type="PANTHER" id="PTHR11839:SF22">
    <property type="entry name" value="NUDIX HYDROLASE 26, CHLOROPLASTIC"/>
    <property type="match status" value="1"/>
</dbReference>
<reference evidence="5 6" key="1">
    <citation type="submission" date="2019-03" db="EMBL/GenBank/DDBJ databases">
        <title>Genomic Encyclopedia of Type Strains, Phase III (KMG-III): the genomes of soil and plant-associated and newly described type strains.</title>
        <authorList>
            <person name="Whitman W."/>
        </authorList>
    </citation>
    <scope>NUCLEOTIDE SEQUENCE [LARGE SCALE GENOMIC DNA]</scope>
    <source>
        <strain evidence="5 6">CGMCC 1.7002</strain>
    </source>
</reference>
<dbReference type="SUPFAM" id="SSF55811">
    <property type="entry name" value="Nudix"/>
    <property type="match status" value="1"/>
</dbReference>
<dbReference type="RefSeq" id="WP_133572860.1">
    <property type="nucleotide sequence ID" value="NZ_SNYR01000002.1"/>
</dbReference>
<dbReference type="EMBL" id="SNYR01000002">
    <property type="protein sequence ID" value="TDQ64242.1"/>
    <property type="molecule type" value="Genomic_DNA"/>
</dbReference>
<dbReference type="Proteomes" id="UP000295391">
    <property type="component" value="Unassembled WGS sequence"/>
</dbReference>
<dbReference type="InterPro" id="IPR020084">
    <property type="entry name" value="NUDIX_hydrolase_CS"/>
</dbReference>
<dbReference type="GO" id="GO:0034432">
    <property type="term" value="F:bis(5'-adenosyl)-pentaphosphatase activity"/>
    <property type="evidence" value="ECO:0007669"/>
    <property type="project" value="TreeGrafter"/>
</dbReference>
<dbReference type="GO" id="GO:0019693">
    <property type="term" value="P:ribose phosphate metabolic process"/>
    <property type="evidence" value="ECO:0007669"/>
    <property type="project" value="TreeGrafter"/>
</dbReference>
<evidence type="ECO:0000313" key="5">
    <source>
        <dbReference type="EMBL" id="TDQ64242.1"/>
    </source>
</evidence>
<dbReference type="EC" id="3.6.1.-" evidence="3"/>
<dbReference type="Gene3D" id="3.90.79.10">
    <property type="entry name" value="Nucleoside Triphosphate Pyrophosphohydrolase"/>
    <property type="match status" value="1"/>
</dbReference>
<dbReference type="PROSITE" id="PS00893">
    <property type="entry name" value="NUDIX_BOX"/>
    <property type="match status" value="1"/>
</dbReference>
<dbReference type="AlphaFoldDB" id="A0A4R6VPP0"/>
<dbReference type="InterPro" id="IPR015797">
    <property type="entry name" value="NUDIX_hydrolase-like_dom_sf"/>
</dbReference>
<name>A0A4R6VPP0_9HYPH</name>
<comment type="function">
    <text evidence="3">Accelerates the degradation of transcripts by removing pyrophosphate from the 5'-end of triphosphorylated RNA, leading to a more labile monophosphorylated state that can stimulate subsequent ribonuclease cleavage.</text>
</comment>
<evidence type="ECO:0000256" key="1">
    <source>
        <dbReference type="ARBA" id="ARBA00001946"/>
    </source>
</evidence>
<comment type="cofactor">
    <cofactor evidence="3">
        <name>a divalent metal cation</name>
        <dbReference type="ChEBI" id="CHEBI:60240"/>
    </cofactor>
</comment>
<dbReference type="CDD" id="cd03671">
    <property type="entry name" value="NUDIX_Ap4A_hydrolase_plant_like"/>
    <property type="match status" value="1"/>
</dbReference>
<keyword evidence="2 3" id="KW-0378">Hydrolase</keyword>
<dbReference type="InterPro" id="IPR000086">
    <property type="entry name" value="NUDIX_hydrolase_dom"/>
</dbReference>
<organism evidence="5 6">
    <name type="scientific">Maritalea mobilis</name>
    <dbReference type="NCBI Taxonomy" id="483324"/>
    <lineage>
        <taxon>Bacteria</taxon>
        <taxon>Pseudomonadati</taxon>
        <taxon>Pseudomonadota</taxon>
        <taxon>Alphaproteobacteria</taxon>
        <taxon>Hyphomicrobiales</taxon>
        <taxon>Devosiaceae</taxon>
        <taxon>Maritalea</taxon>
    </lineage>
</organism>
<evidence type="ECO:0000256" key="3">
    <source>
        <dbReference type="HAMAP-Rule" id="MF_00298"/>
    </source>
</evidence>